<dbReference type="Proteomes" id="UP001213721">
    <property type="component" value="Chromosome"/>
</dbReference>
<dbReference type="Gene3D" id="3.60.21.10">
    <property type="match status" value="1"/>
</dbReference>
<dbReference type="AlphaFoldDB" id="A0AAX3NWY1"/>
<dbReference type="InterPro" id="IPR029052">
    <property type="entry name" value="Metallo-depent_PP-like"/>
</dbReference>
<gene>
    <name evidence="2" type="ORF">PYU98_06300</name>
</gene>
<evidence type="ECO:0000313" key="3">
    <source>
        <dbReference type="Proteomes" id="UP001213721"/>
    </source>
</evidence>
<dbReference type="RefSeq" id="WP_270796663.1">
    <property type="nucleotide sequence ID" value="NZ_CP118988.1"/>
</dbReference>
<feature type="domain" description="Calcineurin-like phosphoesterase" evidence="1">
    <location>
        <begin position="6"/>
        <end position="96"/>
    </location>
</feature>
<name>A0AAX3NWY1_9GAMM</name>
<reference evidence="2" key="1">
    <citation type="submission" date="2023-02" db="EMBL/GenBank/DDBJ databases">
        <title>The sequence of Aeromonas allosaccharophila K520.</title>
        <authorList>
            <person name="Luo X."/>
        </authorList>
    </citation>
    <scope>NUCLEOTIDE SEQUENCE</scope>
    <source>
        <strain evidence="2">K520</strain>
    </source>
</reference>
<dbReference type="PANTHER" id="PTHR42850:SF7">
    <property type="entry name" value="BIS(5'-NUCLEOSYL)-TETRAPHOSPHATASE PRPE [ASYMMETRICAL]"/>
    <property type="match status" value="1"/>
</dbReference>
<dbReference type="InterPro" id="IPR050126">
    <property type="entry name" value="Ap4A_hydrolase"/>
</dbReference>
<accession>A0AAX3NWY1</accession>
<dbReference type="Pfam" id="PF00149">
    <property type="entry name" value="Metallophos"/>
    <property type="match status" value="1"/>
</dbReference>
<dbReference type="GO" id="GO:0016791">
    <property type="term" value="F:phosphatase activity"/>
    <property type="evidence" value="ECO:0007669"/>
    <property type="project" value="TreeGrafter"/>
</dbReference>
<sequence>MTRQHLIFIGDIHGQYGKLHALLEHLDFIPDPHQERRKLVFLGDLIDNGPGHEIDHQGVLTMVKALCEKELACYVMGNHEFNAVGWALRHPQTGLPLRRHSDNNRKQHQRFLDDVEEGSEQHQAWIHWFMTQPLFHDFGHVRAIHACWHEGAIQRIRPYLNEDNSLKAEHWPDAFDERHELYQLCETLLKGPELALPQGYSFLDKSGTERHRVRIKWWCEEAKTYRDIAQVQPEMVSGIPSVPLAEAHRNSVIETPVVIGHYTLTGLPAPLSDKVVCVDYNAASTQGELVAYCWWNDETPHQLHERNFEYLGTMAFGQEGLVAMMALFNQLAGRYPPVSLTPDQCEVIRHCLLNHWDPAFVSGLDQCQSEYDDHITKLATLAQQASWGDLSAYLMGITKVYFNQDLDPVCADRLAKRLRLIMNQDRD</sequence>
<dbReference type="PANTHER" id="PTHR42850">
    <property type="entry name" value="METALLOPHOSPHOESTERASE"/>
    <property type="match status" value="1"/>
</dbReference>
<evidence type="ECO:0000259" key="1">
    <source>
        <dbReference type="Pfam" id="PF00149"/>
    </source>
</evidence>
<dbReference type="GO" id="GO:0005737">
    <property type="term" value="C:cytoplasm"/>
    <property type="evidence" value="ECO:0007669"/>
    <property type="project" value="TreeGrafter"/>
</dbReference>
<evidence type="ECO:0000313" key="2">
    <source>
        <dbReference type="EMBL" id="WED77832.1"/>
    </source>
</evidence>
<proteinExistence type="predicted"/>
<dbReference type="InterPro" id="IPR004843">
    <property type="entry name" value="Calcineurin-like_PHP"/>
</dbReference>
<dbReference type="EMBL" id="CP118988">
    <property type="protein sequence ID" value="WED77832.1"/>
    <property type="molecule type" value="Genomic_DNA"/>
</dbReference>
<organism evidence="2 3">
    <name type="scientific">Aeromonas allosaccharophila</name>
    <dbReference type="NCBI Taxonomy" id="656"/>
    <lineage>
        <taxon>Bacteria</taxon>
        <taxon>Pseudomonadati</taxon>
        <taxon>Pseudomonadota</taxon>
        <taxon>Gammaproteobacteria</taxon>
        <taxon>Aeromonadales</taxon>
        <taxon>Aeromonadaceae</taxon>
        <taxon>Aeromonas</taxon>
    </lineage>
</organism>
<dbReference type="SUPFAM" id="SSF56300">
    <property type="entry name" value="Metallo-dependent phosphatases"/>
    <property type="match status" value="1"/>
</dbReference>
<protein>
    <recommendedName>
        <fullName evidence="1">Calcineurin-like phosphoesterase domain-containing protein</fullName>
    </recommendedName>
</protein>